<dbReference type="InterPro" id="IPR032466">
    <property type="entry name" value="Metal_Hydrolase"/>
</dbReference>
<gene>
    <name evidence="3" type="ORF">VNI00_004707</name>
</gene>
<dbReference type="InterPro" id="IPR011059">
    <property type="entry name" value="Metal-dep_hydrolase_composite"/>
</dbReference>
<dbReference type="Pfam" id="PF01979">
    <property type="entry name" value="Amidohydro_1"/>
    <property type="match status" value="1"/>
</dbReference>
<keyword evidence="4" id="KW-1185">Reference proteome</keyword>
<accession>A0AAW0DHV8</accession>
<dbReference type="Proteomes" id="UP001383192">
    <property type="component" value="Unassembled WGS sequence"/>
</dbReference>
<dbReference type="GO" id="GO:0004038">
    <property type="term" value="F:allantoinase activity"/>
    <property type="evidence" value="ECO:0007669"/>
    <property type="project" value="TreeGrafter"/>
</dbReference>
<dbReference type="GO" id="GO:0006145">
    <property type="term" value="P:purine nucleobase catabolic process"/>
    <property type="evidence" value="ECO:0007669"/>
    <property type="project" value="TreeGrafter"/>
</dbReference>
<comment type="caution">
    <text evidence="3">The sequence shown here is derived from an EMBL/GenBank/DDBJ whole genome shotgun (WGS) entry which is preliminary data.</text>
</comment>
<dbReference type="SUPFAM" id="SSF51556">
    <property type="entry name" value="Metallo-dependent hydrolases"/>
    <property type="match status" value="1"/>
</dbReference>
<evidence type="ECO:0000259" key="2">
    <source>
        <dbReference type="Pfam" id="PF01979"/>
    </source>
</evidence>
<feature type="domain" description="Amidohydrolase-related" evidence="2">
    <location>
        <begin position="439"/>
        <end position="527"/>
    </location>
</feature>
<name>A0AAW0DHV8_9AGAR</name>
<dbReference type="PANTHER" id="PTHR43668:SF5">
    <property type="entry name" value="AMIDOHYDROLASE 3 DOMAIN-CONTAINING PROTEIN"/>
    <property type="match status" value="1"/>
</dbReference>
<evidence type="ECO:0000256" key="1">
    <source>
        <dbReference type="SAM" id="MobiDB-lite"/>
    </source>
</evidence>
<reference evidence="3 4" key="1">
    <citation type="submission" date="2024-01" db="EMBL/GenBank/DDBJ databases">
        <title>A draft genome for a cacao thread blight-causing isolate of Paramarasmius palmivorus.</title>
        <authorList>
            <person name="Baruah I.K."/>
            <person name="Bukari Y."/>
            <person name="Amoako-Attah I."/>
            <person name="Meinhardt L.W."/>
            <person name="Bailey B.A."/>
            <person name="Cohen S.P."/>
        </authorList>
    </citation>
    <scope>NUCLEOTIDE SEQUENCE [LARGE SCALE GENOMIC DNA]</scope>
    <source>
        <strain evidence="3 4">GH-12</strain>
    </source>
</reference>
<feature type="region of interest" description="Disordered" evidence="1">
    <location>
        <begin position="536"/>
        <end position="557"/>
    </location>
</feature>
<sequence>MDKLPPPGPVHRRKPRLLLLLALIIPLACLLYLNFDSQTQHSSNAAQLIENLNVFPASPPNFHKRTVSDRHTQHFSRASGAPKNAGQLIDKCSTLSVLPAPSPDFNNRTVSDRYDPPLTPKKPILIRNATIWTGETAEGSEIIVGDVLLEKGIIRSVGSTEDGALEDVEEIDVNGAWVTPGIVDLHSHMGVGSVPGLTGSTDINSGKGFIQPWLRSFDGLNTHDEAYRLSSAGGVTSAMILPGSANAIGGQAFLIKLRPTSERSSSSLLLEPPFSVDTLNPAYLPGRWRQLKQAAGENPSRSQSGTRMDTIWAYRAAYEQAQKLKLKQDAFCENVLAGNWDEVHNEGGEFPDDLQWEALVDVLRGRVKVHIHCYEPTDMDGMIRLTNEFNFSIAAFHHAAEAYLVPNLLKKSWGHTPGIALFATNARVKREAYRASEYAPSILTEQGIDVVLKSDHPVTNSRHLIFEAQQAFYYGLNASLALASVTTTPARIAGLDHRVGKVKVGWDADLVIWDSHPLALSSTPLQVFIDGIPQVETPSNSLRPSETKTQSTPRTPNWEQEAKEAVTFNGLPPLKPKNVVEGVVFTGVGSLYLKRGGKIVEVFGPASNGTVIVEKGTVACVSGVGEVEDLAVCTASQLEINYVHVDLEGGSLSPGLTNYGSPLGLVHIAAESSTQDSGSSRAVDGLLFGSRDALLAYRHGTTLSVTPPVALSLEPGISALLSTGSGHKLERGAVVRDEIAAHVEVRLSTGSKGISTIRSALEGGAGVWGRIRSGELPLVVQAHSADVIASLIELKRNETNASVKLVVTGATEAHLLATELGEAGVGVLVKPSRPFPDSWDDVRLLAGPPLTPKSAIQTLLDANVMVGIGVDGRGWMSRNLRFDAGWAGIEAELSTVDALSLASTNIDALFNISEDNANSDLVATKGGTLLDFEGKVVGVVSTRREVVELF</sequence>
<dbReference type="GO" id="GO:0005737">
    <property type="term" value="C:cytoplasm"/>
    <property type="evidence" value="ECO:0007669"/>
    <property type="project" value="TreeGrafter"/>
</dbReference>
<dbReference type="InterPro" id="IPR006680">
    <property type="entry name" value="Amidohydro-rel"/>
</dbReference>
<proteinExistence type="predicted"/>
<evidence type="ECO:0000313" key="3">
    <source>
        <dbReference type="EMBL" id="KAK7051207.1"/>
    </source>
</evidence>
<dbReference type="AlphaFoldDB" id="A0AAW0DHV8"/>
<dbReference type="Gene3D" id="3.20.20.140">
    <property type="entry name" value="Metal-dependent hydrolases"/>
    <property type="match status" value="2"/>
</dbReference>
<dbReference type="PANTHER" id="PTHR43668">
    <property type="entry name" value="ALLANTOINASE"/>
    <property type="match status" value="1"/>
</dbReference>
<evidence type="ECO:0000313" key="4">
    <source>
        <dbReference type="Proteomes" id="UP001383192"/>
    </source>
</evidence>
<dbReference type="InterPro" id="IPR050138">
    <property type="entry name" value="DHOase/Allantoinase_Hydrolase"/>
</dbReference>
<protein>
    <recommendedName>
        <fullName evidence="2">Amidohydrolase-related domain-containing protein</fullName>
    </recommendedName>
</protein>
<dbReference type="SUPFAM" id="SSF51338">
    <property type="entry name" value="Composite domain of metallo-dependent hydrolases"/>
    <property type="match status" value="1"/>
</dbReference>
<dbReference type="EMBL" id="JAYKXP010000013">
    <property type="protein sequence ID" value="KAK7051207.1"/>
    <property type="molecule type" value="Genomic_DNA"/>
</dbReference>
<organism evidence="3 4">
    <name type="scientific">Paramarasmius palmivorus</name>
    <dbReference type="NCBI Taxonomy" id="297713"/>
    <lineage>
        <taxon>Eukaryota</taxon>
        <taxon>Fungi</taxon>
        <taxon>Dikarya</taxon>
        <taxon>Basidiomycota</taxon>
        <taxon>Agaricomycotina</taxon>
        <taxon>Agaricomycetes</taxon>
        <taxon>Agaricomycetidae</taxon>
        <taxon>Agaricales</taxon>
        <taxon>Marasmiineae</taxon>
        <taxon>Marasmiaceae</taxon>
        <taxon>Paramarasmius</taxon>
    </lineage>
</organism>